<dbReference type="AlphaFoldDB" id="A0A6N3GXL6"/>
<dbReference type="InterPro" id="IPR047589">
    <property type="entry name" value="DUF11_rpt"/>
</dbReference>
<accession>A0A6N3GXL6</accession>
<feature type="domain" description="DUF11" evidence="1">
    <location>
        <begin position="190"/>
        <end position="289"/>
    </location>
</feature>
<dbReference type="Gene3D" id="2.60.40.740">
    <property type="match status" value="2"/>
</dbReference>
<dbReference type="RefSeq" id="WP_230986369.1">
    <property type="nucleotide sequence ID" value="NZ_BKBB01000001.1"/>
</dbReference>
<dbReference type="Pfam" id="PF01345">
    <property type="entry name" value="DUF11"/>
    <property type="match status" value="2"/>
</dbReference>
<dbReference type="PANTHER" id="PTHR34819">
    <property type="entry name" value="LARGE CYSTEINE-RICH PERIPLASMIC PROTEIN OMCB"/>
    <property type="match status" value="1"/>
</dbReference>
<reference evidence="2" key="1">
    <citation type="submission" date="2019-11" db="EMBL/GenBank/DDBJ databases">
        <authorList>
            <person name="Feng L."/>
        </authorList>
    </citation>
    <scope>NUCLEOTIDE SEQUENCE</scope>
    <source>
        <strain evidence="2">CButyricumLFYP62</strain>
    </source>
</reference>
<sequence>MVFTVTVIPLPTHASVINYAVGTLSYKIDPNGQYYTKSYQSNTVNTIIIQPSMTVSKVVDKVYATIQNVLNYSLLIKNTGNTTISQLFFSDVLSNGASFKAGTLVIDGVSYPTYDPIAGFNMPNNIISGNTSLIQFQATVTSLPTPAYVENTSNINFSYRIDPSGSVTTKDVPSNSVTTNVVLGKITALKAVDKTIATIGDEITYTITLTNVGNVIDYSVVFQDTPSNGVTFKTGSVKVNGVSQPLSNPTTGFSLGDIGIGNVVTVVSVPATNTVINQAVIAFEYPVDPKQPYYTDTSYSNTVTTNIAYGSLNVTKAANKQYATRGEQITYTVTIQNVGNINATNVVFQDPTPHNTMFVIGSTTINGTPYPDYNPSAGFDLGTMTPGQIITVVYKVQIVDMC</sequence>
<feature type="domain" description="DUF11" evidence="1">
    <location>
        <begin position="312"/>
        <end position="398"/>
    </location>
</feature>
<dbReference type="InterPro" id="IPR051172">
    <property type="entry name" value="Chlamydia_OmcB"/>
</dbReference>
<dbReference type="EMBL" id="CACRTU010000042">
    <property type="protein sequence ID" value="VYU68700.1"/>
    <property type="molecule type" value="Genomic_DNA"/>
</dbReference>
<name>A0A6N3GXL6_CLOBU</name>
<evidence type="ECO:0000259" key="1">
    <source>
        <dbReference type="Pfam" id="PF01345"/>
    </source>
</evidence>
<dbReference type="PANTHER" id="PTHR34819:SF3">
    <property type="entry name" value="CELL SURFACE PROTEIN"/>
    <property type="match status" value="1"/>
</dbReference>
<organism evidence="2">
    <name type="scientific">Clostridium butyricum</name>
    <dbReference type="NCBI Taxonomy" id="1492"/>
    <lineage>
        <taxon>Bacteria</taxon>
        <taxon>Bacillati</taxon>
        <taxon>Bacillota</taxon>
        <taxon>Clostridia</taxon>
        <taxon>Eubacteriales</taxon>
        <taxon>Clostridiaceae</taxon>
        <taxon>Clostridium</taxon>
    </lineage>
</organism>
<evidence type="ECO:0000313" key="2">
    <source>
        <dbReference type="EMBL" id="VYU68700.1"/>
    </source>
</evidence>
<proteinExistence type="predicted"/>
<gene>
    <name evidence="2" type="ORF">CBLFYP62_03342</name>
</gene>
<protein>
    <recommendedName>
        <fullName evidence="1">DUF11 domain-containing protein</fullName>
    </recommendedName>
</protein>
<dbReference type="NCBIfam" id="TIGR01451">
    <property type="entry name" value="B_ant_repeat"/>
    <property type="match status" value="3"/>
</dbReference>
<dbReference type="InterPro" id="IPR001434">
    <property type="entry name" value="OmcB-like_DUF11"/>
</dbReference>